<feature type="compositionally biased region" description="Acidic residues" evidence="1">
    <location>
        <begin position="272"/>
        <end position="285"/>
    </location>
</feature>
<dbReference type="InterPro" id="IPR013536">
    <property type="entry name" value="WLM_dom"/>
</dbReference>
<dbReference type="GO" id="GO:0005634">
    <property type="term" value="C:nucleus"/>
    <property type="evidence" value="ECO:0007669"/>
    <property type="project" value="TreeGrafter"/>
</dbReference>
<dbReference type="SUPFAM" id="SSF53474">
    <property type="entry name" value="alpha/beta-Hydrolases"/>
    <property type="match status" value="1"/>
</dbReference>
<dbReference type="Proteomes" id="UP000663843">
    <property type="component" value="Unassembled WGS sequence"/>
</dbReference>
<feature type="region of interest" description="Disordered" evidence="1">
    <location>
        <begin position="1104"/>
        <end position="1149"/>
    </location>
</feature>
<protein>
    <recommendedName>
        <fullName evidence="3">WLM domain-containing protein</fullName>
    </recommendedName>
</protein>
<feature type="region of interest" description="Disordered" evidence="1">
    <location>
        <begin position="380"/>
        <end position="419"/>
    </location>
</feature>
<evidence type="ECO:0000313" key="5">
    <source>
        <dbReference type="Proteomes" id="UP000663843"/>
    </source>
</evidence>
<dbReference type="EMBL" id="CAJMWT010001253">
    <property type="protein sequence ID" value="CAE6390610.1"/>
    <property type="molecule type" value="Genomic_DNA"/>
</dbReference>
<dbReference type="PANTHER" id="PTHR46622:SF1">
    <property type="entry name" value="DNA-DEPENDENT METALLOPROTEASE WSS1"/>
    <property type="match status" value="1"/>
</dbReference>
<dbReference type="InterPro" id="IPR053000">
    <property type="entry name" value="WSS1-like_metalloprotease"/>
</dbReference>
<dbReference type="AlphaFoldDB" id="A0A8H3A6U6"/>
<feature type="region of interest" description="Disordered" evidence="1">
    <location>
        <begin position="224"/>
        <end position="292"/>
    </location>
</feature>
<keyword evidence="2" id="KW-0812">Transmembrane</keyword>
<dbReference type="PANTHER" id="PTHR46622">
    <property type="entry name" value="DNA-DEPENDENT METALLOPROTEASE WSS1"/>
    <property type="match status" value="1"/>
</dbReference>
<evidence type="ECO:0000259" key="3">
    <source>
        <dbReference type="PROSITE" id="PS51397"/>
    </source>
</evidence>
<evidence type="ECO:0000256" key="1">
    <source>
        <dbReference type="SAM" id="MobiDB-lite"/>
    </source>
</evidence>
<sequence length="1149" mass="125634">MPLHRFNTKTSSPNPYFNFITVLPSYVNASNIPSQDDAQKLLEALAAQVRPLCKKHGFNVNSFEEYEYNTVFLGRNWNAGETIEIVLRRSDGSFHNIQHLIQVVCHELAHIQHMNHLTGFQQLNAQLCREVAALRAKGYYGDGMYSSGTRLSDSAEVAGRGLGASDFDLPEYMCGGAQERRRASTLRRAPKQNRAPKQKRRKAGARVTSKYAFVGQGNALNAHVIREEEKKKGTGFGKRTQSAKERHARLEATERRLRALEKTSETKPMPEPEPEPEPDSSSDSDSDFKETDELRRKLLADSGAGWKFSNVPDAGPSTSFDDDMINLISDDEVPASGRLKSQPKHPAPPKKPSPQNPGFSLSNMVRNEVEYRKREQLGLVGGQKLGATKSGTHRSRLLDVTKPPQPSKPSDVGLKDGGTSSKAEEWVCLVCTCLNHEDYGVYNQGLNHTRSDRTIGRPCGDLDQDINKLKQGNGTDNCLKSNYMAPPLRPLMLGAAALASTVNAGPWTLPEGYHRFAPRSSGFNWGDCGSEAPSSRECSRFEVPLDWANESAGKASLAVARYKATKQPKLGTLFMNPGGPGGSGVDNMLGAAAEILSQMSGGQYDIVSWDPRGIGLTVPRADCFKTGTEENAFWEGTIPRAGLEARGNFTDQYDLDQFYEQVDEVDILLEELGKRCIAYSPDTFQYIGSAAAVRDMVAMHDALEGSDKPINYWGLSYGTVIGIYFVNMFPDRVGRVVIDGVVDPEYWANRPAHEMWGVKPESTDEALTGFVDACAAAGPSGCALATQGATGDSIRQLLRSLIDAAYDYKRAVGKTAEIGSSTIRMLLYKGMYTPSKWPELADQGAQLVAVAQNLSLLSNSTHTKRLLREPLVDIARRQSTTNGTTNNDPAPDYAFQGVTCADAIDAGNVTTKDVFDFLVKVTREVSQMFGPLFNDGGLYCHRWPVRAVERYTGPWNKKLANPILVIGNEADPVTPYKSAKKVADALGDSAILIEQDDYGHLSLAMHSTCTISALQDYFLNNKLPSQDKLCGTDQVLFPGPGVTKSGLTKLNSQNTLTDSDTLQDELDKARARGNNLFIAAIALAAATGLLLLGLIFSCIRGRRKPKPTHTTHIPRGAFEKGGDEQGHTYDDPYTKGTDAKLGGYSRVET</sequence>
<organism evidence="4 5">
    <name type="scientific">Rhizoctonia solani</name>
    <dbReference type="NCBI Taxonomy" id="456999"/>
    <lineage>
        <taxon>Eukaryota</taxon>
        <taxon>Fungi</taxon>
        <taxon>Dikarya</taxon>
        <taxon>Basidiomycota</taxon>
        <taxon>Agaricomycotina</taxon>
        <taxon>Agaricomycetes</taxon>
        <taxon>Cantharellales</taxon>
        <taxon>Ceratobasidiaceae</taxon>
        <taxon>Rhizoctonia</taxon>
    </lineage>
</organism>
<feature type="region of interest" description="Disordered" evidence="1">
    <location>
        <begin position="335"/>
        <end position="361"/>
    </location>
</feature>
<gene>
    <name evidence="4" type="ORF">RDB_LOCUS30001</name>
</gene>
<keyword evidence="2" id="KW-1133">Transmembrane helix</keyword>
<evidence type="ECO:0000313" key="4">
    <source>
        <dbReference type="EMBL" id="CAE6390610.1"/>
    </source>
</evidence>
<feature type="compositionally biased region" description="Basic and acidic residues" evidence="1">
    <location>
        <begin position="242"/>
        <end position="270"/>
    </location>
</feature>
<feature type="compositionally biased region" description="Basic residues" evidence="1">
    <location>
        <begin position="183"/>
        <end position="204"/>
    </location>
</feature>
<dbReference type="GO" id="GO:0008237">
    <property type="term" value="F:metallopeptidase activity"/>
    <property type="evidence" value="ECO:0007669"/>
    <property type="project" value="TreeGrafter"/>
</dbReference>
<feature type="transmembrane region" description="Helical" evidence="2">
    <location>
        <begin position="1076"/>
        <end position="1099"/>
    </location>
</feature>
<dbReference type="InterPro" id="IPR029058">
    <property type="entry name" value="AB_hydrolase_fold"/>
</dbReference>
<name>A0A8H3A6U6_9AGAM</name>
<reference evidence="4" key="1">
    <citation type="submission" date="2021-01" db="EMBL/GenBank/DDBJ databases">
        <authorList>
            <person name="Kaushik A."/>
        </authorList>
    </citation>
    <scope>NUCLEOTIDE SEQUENCE</scope>
    <source>
        <strain evidence="4">AG2-2IIIB</strain>
    </source>
</reference>
<dbReference type="Pfam" id="PF08386">
    <property type="entry name" value="Abhydrolase_4"/>
    <property type="match status" value="1"/>
</dbReference>
<dbReference type="Gene3D" id="3.40.50.1820">
    <property type="entry name" value="alpha/beta hydrolase"/>
    <property type="match status" value="1"/>
</dbReference>
<accession>A0A8H3A6U6</accession>
<feature type="region of interest" description="Disordered" evidence="1">
    <location>
        <begin position="178"/>
        <end position="210"/>
    </location>
</feature>
<dbReference type="PROSITE" id="PS51397">
    <property type="entry name" value="WLM"/>
    <property type="match status" value="1"/>
</dbReference>
<dbReference type="InterPro" id="IPR013595">
    <property type="entry name" value="Pept_S33_TAP-like_C"/>
</dbReference>
<feature type="region of interest" description="Disordered" evidence="1">
    <location>
        <begin position="305"/>
        <end position="324"/>
    </location>
</feature>
<comment type="caution">
    <text evidence="4">The sequence shown here is derived from an EMBL/GenBank/DDBJ whole genome shotgun (WGS) entry which is preliminary data.</text>
</comment>
<keyword evidence="2" id="KW-0472">Membrane</keyword>
<feature type="domain" description="WLM" evidence="3">
    <location>
        <begin position="8"/>
        <end position="203"/>
    </location>
</feature>
<feature type="compositionally biased region" description="Pro residues" evidence="1">
    <location>
        <begin position="345"/>
        <end position="355"/>
    </location>
</feature>
<evidence type="ECO:0000256" key="2">
    <source>
        <dbReference type="SAM" id="Phobius"/>
    </source>
</evidence>
<dbReference type="GO" id="GO:0006281">
    <property type="term" value="P:DNA repair"/>
    <property type="evidence" value="ECO:0007669"/>
    <property type="project" value="TreeGrafter"/>
</dbReference>
<proteinExistence type="predicted"/>
<dbReference type="Pfam" id="PF08325">
    <property type="entry name" value="WLM"/>
    <property type="match status" value="1"/>
</dbReference>
<feature type="compositionally biased region" description="Basic and acidic residues" evidence="1">
    <location>
        <begin position="1117"/>
        <end position="1133"/>
    </location>
</feature>